<comment type="similarity">
    <text evidence="4 18">Belongs to the folylpolyglutamate synthase family.</text>
</comment>
<feature type="domain" description="Mur ligase C-terminal" evidence="19">
    <location>
        <begin position="295"/>
        <end position="407"/>
    </location>
</feature>
<organism evidence="21 22">
    <name type="scientific">Macrococcoides goetzii</name>
    <dbReference type="NCBI Taxonomy" id="1891097"/>
    <lineage>
        <taxon>Bacteria</taxon>
        <taxon>Bacillati</taxon>
        <taxon>Bacillota</taxon>
        <taxon>Bacilli</taxon>
        <taxon>Bacillales</taxon>
        <taxon>Staphylococcaceae</taxon>
        <taxon>Macrococcoides</taxon>
    </lineage>
</organism>
<dbReference type="InterPro" id="IPR036565">
    <property type="entry name" value="Mur-like_cat_sf"/>
</dbReference>
<keyword evidence="11 18" id="KW-0547">Nucleotide-binding</keyword>
<dbReference type="GO" id="GO:0004326">
    <property type="term" value="F:tetrahydrofolylpolyglutamate synthase activity"/>
    <property type="evidence" value="ECO:0007669"/>
    <property type="project" value="UniProtKB-EC"/>
</dbReference>
<proteinExistence type="inferred from homology"/>
<dbReference type="Proteomes" id="UP000229523">
    <property type="component" value="Unassembled WGS sequence"/>
</dbReference>
<dbReference type="RefSeq" id="WP_099580067.1">
    <property type="nucleotide sequence ID" value="NZ_MJBI02000001.1"/>
</dbReference>
<evidence type="ECO:0000256" key="9">
    <source>
        <dbReference type="ARBA" id="ARBA00022598"/>
    </source>
</evidence>
<dbReference type="NCBIfam" id="TIGR01499">
    <property type="entry name" value="folC"/>
    <property type="match status" value="1"/>
</dbReference>
<comment type="caution">
    <text evidence="21">The sequence shown here is derived from an EMBL/GenBank/DDBJ whole genome shotgun (WGS) entry which is preliminary data.</text>
</comment>
<evidence type="ECO:0000256" key="11">
    <source>
        <dbReference type="ARBA" id="ARBA00022741"/>
    </source>
</evidence>
<keyword evidence="22" id="KW-1185">Reference proteome</keyword>
<evidence type="ECO:0000313" key="21">
    <source>
        <dbReference type="EMBL" id="RAI82314.1"/>
    </source>
</evidence>
<evidence type="ECO:0000256" key="5">
    <source>
        <dbReference type="ARBA" id="ARBA00011245"/>
    </source>
</evidence>
<dbReference type="Gene3D" id="3.90.190.20">
    <property type="entry name" value="Mur ligase, C-terminal domain"/>
    <property type="match status" value="1"/>
</dbReference>
<name>A0A2G5NP99_9STAP</name>
<evidence type="ECO:0000256" key="10">
    <source>
        <dbReference type="ARBA" id="ARBA00022723"/>
    </source>
</evidence>
<sequence>MNYLESLYWIHERYKFGIKPGIKRMEWMLDRLDHPERNINGIHVVGTNGKGSTVSYLKNALIENNYSVGTFTSPYIETFNERISLNGLPITNDEIVELVSIVKPVSEMLDAETDLGVATEFEIITMMMFVYFGQIHPVDFVIVEAGLGAKNDSTNVFMPIMTILTSIGLDHTNIIGDSYLDIAKEKSGVIKAGVPFVYAVKNDEAKAYLNSVVEEKHVKGIKLERDIQCISNGKEFTFRYKDYELENIELKMIGTHQQENASLAIATLLEMFDRGMIMLNFNKMIDAIENTTWTGRIETVQENPTIILDGAHNKESIDVLVDTMKTYYSDRRIDVLFSAIDGKPIGKMLQALESIADTFYVTAFDFPKALPVDTIYENVEHEKKVKIKDNADFIKSYDGDLLLVTGSLYFISAVKDKLKNNG</sequence>
<dbReference type="AlphaFoldDB" id="A0A2G5NP99"/>
<dbReference type="Gene3D" id="3.40.1190.10">
    <property type="entry name" value="Mur-like, catalytic domain"/>
    <property type="match status" value="1"/>
</dbReference>
<dbReference type="EC" id="6.3.2.12" evidence="6"/>
<evidence type="ECO:0000256" key="17">
    <source>
        <dbReference type="ARBA" id="ARBA00049161"/>
    </source>
</evidence>
<evidence type="ECO:0000256" key="18">
    <source>
        <dbReference type="PIRNR" id="PIRNR001563"/>
    </source>
</evidence>
<dbReference type="EC" id="6.3.2.17" evidence="7"/>
<dbReference type="FunFam" id="3.40.1190.10:FF:000004">
    <property type="entry name" value="Dihydrofolate synthase/folylpolyglutamate synthase"/>
    <property type="match status" value="1"/>
</dbReference>
<evidence type="ECO:0000256" key="1">
    <source>
        <dbReference type="ARBA" id="ARBA00001946"/>
    </source>
</evidence>
<dbReference type="PANTHER" id="PTHR11136">
    <property type="entry name" value="FOLYLPOLYGLUTAMATE SYNTHASE-RELATED"/>
    <property type="match status" value="1"/>
</dbReference>
<dbReference type="SUPFAM" id="SSF53623">
    <property type="entry name" value="MurD-like peptide ligases, catalytic domain"/>
    <property type="match status" value="1"/>
</dbReference>
<evidence type="ECO:0000256" key="15">
    <source>
        <dbReference type="ARBA" id="ARBA00030592"/>
    </source>
</evidence>
<dbReference type="PIRSF" id="PIRSF001563">
    <property type="entry name" value="Folylpolyglu_synth"/>
    <property type="match status" value="1"/>
</dbReference>
<keyword evidence="9 18" id="KW-0436">Ligase</keyword>
<keyword evidence="12 18" id="KW-0067">ATP-binding</keyword>
<comment type="pathway">
    <text evidence="3">Cofactor biosynthesis; tetrahydrofolylpolyglutamate biosynthesis.</text>
</comment>
<reference evidence="21 22" key="1">
    <citation type="journal article" date="2018" name="Front. Microbiol.">
        <title>Description and Comparative Genomics of Macrococcus caseolyticus subsp. hominis subsp. nov., Macrococcus goetzii sp. nov., Macrococcus epidermidis sp. nov., and Macrococcus bohemicus sp. nov., Novel Macrococci From Human Clinical Material With Virulence Potential and Suspected Uptake of Foreign DNA by Natural Transformation.</title>
        <authorList>
            <person name="Maslanova I."/>
            <person name="Wertheimer Z."/>
            <person name="Sedlacek I."/>
            <person name="Svec P."/>
            <person name="Indrakova A."/>
            <person name="Kovarovic V."/>
            <person name="Schumann P."/>
            <person name="Sproer C."/>
            <person name="Kralova S."/>
            <person name="Sedo O."/>
            <person name="Kristofova L."/>
            <person name="Vrbovska V."/>
            <person name="Fuzik T."/>
            <person name="Petras P."/>
            <person name="Zdrahal Z."/>
            <person name="Ruzickova V."/>
            <person name="Doskar J."/>
            <person name="Pantucek R."/>
        </authorList>
    </citation>
    <scope>NUCLEOTIDE SEQUENCE [LARGE SCALE GENOMIC DNA]</scope>
    <source>
        <strain evidence="21 22">CCM 4927</strain>
    </source>
</reference>
<comment type="catalytic activity">
    <reaction evidence="17">
        <text>7,8-dihydropteroate + L-glutamate + ATP = 7,8-dihydrofolate + ADP + phosphate + H(+)</text>
        <dbReference type="Rhea" id="RHEA:23584"/>
        <dbReference type="ChEBI" id="CHEBI:15378"/>
        <dbReference type="ChEBI" id="CHEBI:17839"/>
        <dbReference type="ChEBI" id="CHEBI:29985"/>
        <dbReference type="ChEBI" id="CHEBI:30616"/>
        <dbReference type="ChEBI" id="CHEBI:43474"/>
        <dbReference type="ChEBI" id="CHEBI:57451"/>
        <dbReference type="ChEBI" id="CHEBI:456216"/>
        <dbReference type="EC" id="6.3.2.12"/>
    </reaction>
</comment>
<keyword evidence="10" id="KW-0479">Metal-binding</keyword>
<evidence type="ECO:0000256" key="6">
    <source>
        <dbReference type="ARBA" id="ARBA00013023"/>
    </source>
</evidence>
<protein>
    <recommendedName>
        <fullName evidence="8">Dihydrofolate synthase/folylpolyglutamate synthase</fullName>
        <ecNumber evidence="6">6.3.2.12</ecNumber>
        <ecNumber evidence="7">6.3.2.17</ecNumber>
    </recommendedName>
    <alternativeName>
        <fullName evidence="15">Tetrahydrofolylpolyglutamate synthase</fullName>
    </alternativeName>
</protein>
<evidence type="ECO:0000256" key="12">
    <source>
        <dbReference type="ARBA" id="ARBA00022840"/>
    </source>
</evidence>
<comment type="catalytic activity">
    <reaction evidence="16">
        <text>(6S)-5,6,7,8-tetrahydrofolyl-(gamma-L-Glu)(n) + L-glutamate + ATP = (6S)-5,6,7,8-tetrahydrofolyl-(gamma-L-Glu)(n+1) + ADP + phosphate + H(+)</text>
        <dbReference type="Rhea" id="RHEA:10580"/>
        <dbReference type="Rhea" id="RHEA-COMP:14738"/>
        <dbReference type="Rhea" id="RHEA-COMP:14740"/>
        <dbReference type="ChEBI" id="CHEBI:15378"/>
        <dbReference type="ChEBI" id="CHEBI:29985"/>
        <dbReference type="ChEBI" id="CHEBI:30616"/>
        <dbReference type="ChEBI" id="CHEBI:43474"/>
        <dbReference type="ChEBI" id="CHEBI:141005"/>
        <dbReference type="ChEBI" id="CHEBI:456216"/>
        <dbReference type="EC" id="6.3.2.17"/>
    </reaction>
</comment>
<comment type="subunit">
    <text evidence="5">Monomer.</text>
</comment>
<dbReference type="InterPro" id="IPR001645">
    <property type="entry name" value="Folylpolyglutamate_synth"/>
</dbReference>
<keyword evidence="14" id="KW-0289">Folate biosynthesis</keyword>
<evidence type="ECO:0000256" key="8">
    <source>
        <dbReference type="ARBA" id="ARBA00019357"/>
    </source>
</evidence>
<comment type="cofactor">
    <cofactor evidence="1">
        <name>Mg(2+)</name>
        <dbReference type="ChEBI" id="CHEBI:18420"/>
    </cofactor>
</comment>
<evidence type="ECO:0000313" key="22">
    <source>
        <dbReference type="Proteomes" id="UP000229523"/>
    </source>
</evidence>
<dbReference type="EMBL" id="MJBI02000001">
    <property type="protein sequence ID" value="RAI82314.1"/>
    <property type="molecule type" value="Genomic_DNA"/>
</dbReference>
<dbReference type="GO" id="GO:0005524">
    <property type="term" value="F:ATP binding"/>
    <property type="evidence" value="ECO:0007669"/>
    <property type="project" value="UniProtKB-KW"/>
</dbReference>
<evidence type="ECO:0000256" key="14">
    <source>
        <dbReference type="ARBA" id="ARBA00022909"/>
    </source>
</evidence>
<evidence type="ECO:0000256" key="16">
    <source>
        <dbReference type="ARBA" id="ARBA00047493"/>
    </source>
</evidence>
<feature type="domain" description="Mur ligase central" evidence="20">
    <location>
        <begin position="44"/>
        <end position="267"/>
    </location>
</feature>
<dbReference type="GO" id="GO:0046656">
    <property type="term" value="P:folic acid biosynthetic process"/>
    <property type="evidence" value="ECO:0007669"/>
    <property type="project" value="UniProtKB-KW"/>
</dbReference>
<dbReference type="Pfam" id="PF08245">
    <property type="entry name" value="Mur_ligase_M"/>
    <property type="match status" value="1"/>
</dbReference>
<dbReference type="Pfam" id="PF02875">
    <property type="entry name" value="Mur_ligase_C"/>
    <property type="match status" value="1"/>
</dbReference>
<evidence type="ECO:0000256" key="7">
    <source>
        <dbReference type="ARBA" id="ARBA00013025"/>
    </source>
</evidence>
<dbReference type="InterPro" id="IPR013221">
    <property type="entry name" value="Mur_ligase_cen"/>
</dbReference>
<evidence type="ECO:0000256" key="4">
    <source>
        <dbReference type="ARBA" id="ARBA00008276"/>
    </source>
</evidence>
<evidence type="ECO:0000256" key="2">
    <source>
        <dbReference type="ARBA" id="ARBA00004799"/>
    </source>
</evidence>
<dbReference type="GO" id="GO:0046872">
    <property type="term" value="F:metal ion binding"/>
    <property type="evidence" value="ECO:0007669"/>
    <property type="project" value="UniProtKB-KW"/>
</dbReference>
<evidence type="ECO:0000256" key="13">
    <source>
        <dbReference type="ARBA" id="ARBA00022842"/>
    </source>
</evidence>
<accession>A0A2G5NP99</accession>
<dbReference type="GO" id="GO:0005737">
    <property type="term" value="C:cytoplasm"/>
    <property type="evidence" value="ECO:0007669"/>
    <property type="project" value="TreeGrafter"/>
</dbReference>
<evidence type="ECO:0000256" key="3">
    <source>
        <dbReference type="ARBA" id="ARBA00005150"/>
    </source>
</evidence>
<gene>
    <name evidence="21" type="ORF">BFS35_001115</name>
</gene>
<comment type="pathway">
    <text evidence="2">Cofactor biosynthesis; tetrahydrofolate biosynthesis; 7,8-dihydrofolate from 2-amino-4-hydroxy-6-hydroxymethyl-7,8-dihydropteridine diphosphate and 4-aminobenzoate: step 2/2.</text>
</comment>
<dbReference type="InterPro" id="IPR036615">
    <property type="entry name" value="Mur_ligase_C_dom_sf"/>
</dbReference>
<evidence type="ECO:0000259" key="20">
    <source>
        <dbReference type="Pfam" id="PF08245"/>
    </source>
</evidence>
<dbReference type="SUPFAM" id="SSF53244">
    <property type="entry name" value="MurD-like peptide ligases, peptide-binding domain"/>
    <property type="match status" value="1"/>
</dbReference>
<evidence type="ECO:0000259" key="19">
    <source>
        <dbReference type="Pfam" id="PF02875"/>
    </source>
</evidence>
<keyword evidence="13" id="KW-0460">Magnesium</keyword>
<dbReference type="GO" id="GO:0008841">
    <property type="term" value="F:dihydrofolate synthase activity"/>
    <property type="evidence" value="ECO:0007669"/>
    <property type="project" value="UniProtKB-EC"/>
</dbReference>
<dbReference type="PANTHER" id="PTHR11136:SF0">
    <property type="entry name" value="DIHYDROFOLATE SYNTHETASE-RELATED"/>
    <property type="match status" value="1"/>
</dbReference>
<dbReference type="InterPro" id="IPR004101">
    <property type="entry name" value="Mur_ligase_C"/>
</dbReference>